<dbReference type="Proteomes" id="UP000009336">
    <property type="component" value="Unassembled WGS sequence"/>
</dbReference>
<dbReference type="AlphaFoldDB" id="K8WPJ7"/>
<protein>
    <submittedName>
        <fullName evidence="6">LysR family transcriptional regulator</fullName>
    </submittedName>
</protein>
<dbReference type="InterPro" id="IPR036390">
    <property type="entry name" value="WH_DNA-bd_sf"/>
</dbReference>
<dbReference type="PROSITE" id="PS50931">
    <property type="entry name" value="HTH_LYSR"/>
    <property type="match status" value="1"/>
</dbReference>
<keyword evidence="3" id="KW-0238">DNA-binding</keyword>
<dbReference type="CDD" id="cd08472">
    <property type="entry name" value="PBP2_CrgA_like_3"/>
    <property type="match status" value="1"/>
</dbReference>
<evidence type="ECO:0000313" key="6">
    <source>
        <dbReference type="EMBL" id="EKT62509.1"/>
    </source>
</evidence>
<keyword evidence="2" id="KW-0805">Transcription regulation</keyword>
<keyword evidence="4" id="KW-0804">Transcription</keyword>
<evidence type="ECO:0000256" key="3">
    <source>
        <dbReference type="ARBA" id="ARBA00023125"/>
    </source>
</evidence>
<dbReference type="eggNOG" id="COG0583">
    <property type="taxonomic scope" value="Bacteria"/>
</dbReference>
<dbReference type="EMBL" id="AKKL01000019">
    <property type="protein sequence ID" value="EKT62509.1"/>
    <property type="molecule type" value="Genomic_DNA"/>
</dbReference>
<dbReference type="InterPro" id="IPR005119">
    <property type="entry name" value="LysR_subst-bd"/>
</dbReference>
<dbReference type="PANTHER" id="PTHR30537:SF72">
    <property type="entry name" value="LYSR FAMILY TRANSCRIPTIONAL REGULATOR"/>
    <property type="match status" value="1"/>
</dbReference>
<dbReference type="RefSeq" id="WP_008911400.1">
    <property type="nucleotide sequence ID" value="NZ_KB233222.1"/>
</dbReference>
<reference evidence="6 7" key="1">
    <citation type="journal article" date="2012" name="BMC Genomics">
        <title>Comparative genomics of bacteria in the genus Providencia isolated from wild Drosophila melanogaster.</title>
        <authorList>
            <person name="Galac M.R."/>
            <person name="Lazzaro B.P."/>
        </authorList>
    </citation>
    <scope>NUCLEOTIDE SEQUENCE [LARGE SCALE GENOMIC DNA]</scope>
    <source>
        <strain evidence="6 7">DSM 19968</strain>
    </source>
</reference>
<dbReference type="Pfam" id="PF00126">
    <property type="entry name" value="HTH_1"/>
    <property type="match status" value="1"/>
</dbReference>
<dbReference type="FunFam" id="3.40.190.290:FF:000001">
    <property type="entry name" value="Transcriptional regulator, LysR family"/>
    <property type="match status" value="1"/>
</dbReference>
<dbReference type="FunFam" id="1.10.10.10:FF:000001">
    <property type="entry name" value="LysR family transcriptional regulator"/>
    <property type="match status" value="1"/>
</dbReference>
<sequence length="313" mass="35347">MDRIKQAEAFIQVIETGSFTKAAVVLNIPRSTISTVIQSLEDRLRTQLLYRTTRQVIPTHDGLLYLEAARKFIETFEDSESLFLKNKQHLTGYLRIDLPTRIGTQVVIPNLDSFIKEHPKINLTLSMSDRPIDLLSEGIDCALRVGVLPDSGLVCRKLGELDMINCASPNYLSRYGIPQKLSDLAQHYVVNYVVQSSTSNGMWEYCSNGKVHSYPMKSFVTLNNAGAYITAALSDLGIIQVPAYDVAEYIQQGKLCVIMPEYRPEPMPLSLLYPQRRNLPQRIKLFQDWLADLLTNSNGIFHNALPSKKLNIK</sequence>
<dbReference type="STRING" id="1141662.OOA_06868"/>
<evidence type="ECO:0000256" key="1">
    <source>
        <dbReference type="ARBA" id="ARBA00009437"/>
    </source>
</evidence>
<name>K8WPJ7_9GAMM</name>
<feature type="domain" description="HTH lysR-type" evidence="5">
    <location>
        <begin position="1"/>
        <end position="59"/>
    </location>
</feature>
<evidence type="ECO:0000256" key="4">
    <source>
        <dbReference type="ARBA" id="ARBA00023163"/>
    </source>
</evidence>
<dbReference type="InterPro" id="IPR000847">
    <property type="entry name" value="LysR_HTH_N"/>
</dbReference>
<dbReference type="SUPFAM" id="SSF46785">
    <property type="entry name" value="Winged helix' DNA-binding domain"/>
    <property type="match status" value="1"/>
</dbReference>
<organism evidence="6 7">
    <name type="scientific">Providencia burhodogranariea DSM 19968</name>
    <dbReference type="NCBI Taxonomy" id="1141662"/>
    <lineage>
        <taxon>Bacteria</taxon>
        <taxon>Pseudomonadati</taxon>
        <taxon>Pseudomonadota</taxon>
        <taxon>Gammaproteobacteria</taxon>
        <taxon>Enterobacterales</taxon>
        <taxon>Morganellaceae</taxon>
        <taxon>Providencia</taxon>
    </lineage>
</organism>
<proteinExistence type="inferred from homology"/>
<keyword evidence="7" id="KW-1185">Reference proteome</keyword>
<dbReference type="InterPro" id="IPR036388">
    <property type="entry name" value="WH-like_DNA-bd_sf"/>
</dbReference>
<dbReference type="PATRIC" id="fig|1141662.3.peg.1392"/>
<evidence type="ECO:0000256" key="2">
    <source>
        <dbReference type="ARBA" id="ARBA00023015"/>
    </source>
</evidence>
<comment type="similarity">
    <text evidence="1">Belongs to the LysR transcriptional regulatory family.</text>
</comment>
<comment type="caution">
    <text evidence="6">The sequence shown here is derived from an EMBL/GenBank/DDBJ whole genome shotgun (WGS) entry which is preliminary data.</text>
</comment>
<dbReference type="SUPFAM" id="SSF53850">
    <property type="entry name" value="Periplasmic binding protein-like II"/>
    <property type="match status" value="1"/>
</dbReference>
<dbReference type="OrthoDB" id="9786526at2"/>
<dbReference type="Gene3D" id="1.10.10.10">
    <property type="entry name" value="Winged helix-like DNA-binding domain superfamily/Winged helix DNA-binding domain"/>
    <property type="match status" value="1"/>
</dbReference>
<dbReference type="Gene3D" id="3.40.190.290">
    <property type="match status" value="1"/>
</dbReference>
<dbReference type="Pfam" id="PF03466">
    <property type="entry name" value="LysR_substrate"/>
    <property type="match status" value="1"/>
</dbReference>
<dbReference type="GO" id="GO:0006351">
    <property type="term" value="P:DNA-templated transcription"/>
    <property type="evidence" value="ECO:0007669"/>
    <property type="project" value="TreeGrafter"/>
</dbReference>
<evidence type="ECO:0000259" key="5">
    <source>
        <dbReference type="PROSITE" id="PS50931"/>
    </source>
</evidence>
<gene>
    <name evidence="6" type="ORF">OOA_06868</name>
</gene>
<dbReference type="GO" id="GO:0043565">
    <property type="term" value="F:sequence-specific DNA binding"/>
    <property type="evidence" value="ECO:0007669"/>
    <property type="project" value="TreeGrafter"/>
</dbReference>
<dbReference type="InterPro" id="IPR058163">
    <property type="entry name" value="LysR-type_TF_proteobact-type"/>
</dbReference>
<dbReference type="GO" id="GO:0003700">
    <property type="term" value="F:DNA-binding transcription factor activity"/>
    <property type="evidence" value="ECO:0007669"/>
    <property type="project" value="InterPro"/>
</dbReference>
<evidence type="ECO:0000313" key="7">
    <source>
        <dbReference type="Proteomes" id="UP000009336"/>
    </source>
</evidence>
<dbReference type="PANTHER" id="PTHR30537">
    <property type="entry name" value="HTH-TYPE TRANSCRIPTIONAL REGULATOR"/>
    <property type="match status" value="1"/>
</dbReference>
<accession>K8WPJ7</accession>
<dbReference type="HOGENOM" id="CLU_039613_16_3_6"/>